<reference evidence="1 2" key="1">
    <citation type="submission" date="2014-04" db="EMBL/GenBank/DDBJ databases">
        <authorList>
            <consortium name="DOE Joint Genome Institute"/>
            <person name="Kuo A."/>
            <person name="Tarkka M."/>
            <person name="Buscot F."/>
            <person name="Kohler A."/>
            <person name="Nagy L.G."/>
            <person name="Floudas D."/>
            <person name="Copeland A."/>
            <person name="Barry K.W."/>
            <person name="Cichocki N."/>
            <person name="Veneault-Fourrey C."/>
            <person name="LaButti K."/>
            <person name="Lindquist E.A."/>
            <person name="Lipzen A."/>
            <person name="Lundell T."/>
            <person name="Morin E."/>
            <person name="Murat C."/>
            <person name="Sun H."/>
            <person name="Tunlid A."/>
            <person name="Henrissat B."/>
            <person name="Grigoriev I.V."/>
            <person name="Hibbett D.S."/>
            <person name="Martin F."/>
            <person name="Nordberg H.P."/>
            <person name="Cantor M.N."/>
            <person name="Hua S.X."/>
        </authorList>
    </citation>
    <scope>NUCLEOTIDE SEQUENCE [LARGE SCALE GENOMIC DNA]</scope>
    <source>
        <strain evidence="1 2">F 1598</strain>
    </source>
</reference>
<sequence length="68" mass="7699">MTFYQNKVTPAGSTSTMDDMALWQMYASAMRYSPDHVTPEVEKQMLLQMLLSASGGREGAIQYLEYVK</sequence>
<keyword evidence="2" id="KW-1185">Reference proteome</keyword>
<gene>
    <name evidence="1" type="ORF">PILCRDRAFT_8337</name>
</gene>
<dbReference type="AlphaFoldDB" id="A0A0C3FR04"/>
<organism evidence="1 2">
    <name type="scientific">Piloderma croceum (strain F 1598)</name>
    <dbReference type="NCBI Taxonomy" id="765440"/>
    <lineage>
        <taxon>Eukaryota</taxon>
        <taxon>Fungi</taxon>
        <taxon>Dikarya</taxon>
        <taxon>Basidiomycota</taxon>
        <taxon>Agaricomycotina</taxon>
        <taxon>Agaricomycetes</taxon>
        <taxon>Agaricomycetidae</taxon>
        <taxon>Atheliales</taxon>
        <taxon>Atheliaceae</taxon>
        <taxon>Piloderma</taxon>
    </lineage>
</organism>
<evidence type="ECO:0000313" key="2">
    <source>
        <dbReference type="Proteomes" id="UP000054166"/>
    </source>
</evidence>
<dbReference type="InParanoid" id="A0A0C3FR04"/>
<dbReference type="EMBL" id="KN832996">
    <property type="protein sequence ID" value="KIM82099.1"/>
    <property type="molecule type" value="Genomic_DNA"/>
</dbReference>
<accession>A0A0C3FR04</accession>
<dbReference type="Proteomes" id="UP000054166">
    <property type="component" value="Unassembled WGS sequence"/>
</dbReference>
<reference evidence="2" key="2">
    <citation type="submission" date="2015-01" db="EMBL/GenBank/DDBJ databases">
        <title>Evolutionary Origins and Diversification of the Mycorrhizal Mutualists.</title>
        <authorList>
            <consortium name="DOE Joint Genome Institute"/>
            <consortium name="Mycorrhizal Genomics Consortium"/>
            <person name="Kohler A."/>
            <person name="Kuo A."/>
            <person name="Nagy L.G."/>
            <person name="Floudas D."/>
            <person name="Copeland A."/>
            <person name="Barry K.W."/>
            <person name="Cichocki N."/>
            <person name="Veneault-Fourrey C."/>
            <person name="LaButti K."/>
            <person name="Lindquist E.A."/>
            <person name="Lipzen A."/>
            <person name="Lundell T."/>
            <person name="Morin E."/>
            <person name="Murat C."/>
            <person name="Riley R."/>
            <person name="Ohm R."/>
            <person name="Sun H."/>
            <person name="Tunlid A."/>
            <person name="Henrissat B."/>
            <person name="Grigoriev I.V."/>
            <person name="Hibbett D.S."/>
            <person name="Martin F."/>
        </authorList>
    </citation>
    <scope>NUCLEOTIDE SEQUENCE [LARGE SCALE GENOMIC DNA]</scope>
    <source>
        <strain evidence="2">F 1598</strain>
    </source>
</reference>
<name>A0A0C3FR04_PILCF</name>
<dbReference type="HOGENOM" id="CLU_2794827_0_0_1"/>
<proteinExistence type="predicted"/>
<protein>
    <submittedName>
        <fullName evidence="1">Uncharacterized protein</fullName>
    </submittedName>
</protein>
<evidence type="ECO:0000313" key="1">
    <source>
        <dbReference type="EMBL" id="KIM82099.1"/>
    </source>
</evidence>